<gene>
    <name evidence="5" type="ORF">QYE76_020386</name>
</gene>
<dbReference type="Pfam" id="PF00004">
    <property type="entry name" value="AAA"/>
    <property type="match status" value="1"/>
</dbReference>
<sequence length="626" mass="68192">MSAQWQKPMVYDWESASSWKAYDPAELGSSVSSVLSGLCGSAEPQAHLVSVPSSAQTPGSSSGSGSGWSGLWLSMGLSLSAGMCYAAWENYQRSACLRTYGRDMTASARQMDPVIGRDDEIDRVVCILCRRTKNCAALVGAAGVGKTAIAEGLAQRIAAGNVPAALAGARVVEVDLGAMVAGTVLRGMFEKRMKSVIKAAEEAHGKVILFFDEMHTLLDAGSSSVSDSGNMLKPALARGRVRCVGATTYEEYRKYVEKDPALERRFQKVHVEEPSEQATVAILQGLKPRYQQHHGSEIQDEALVAAAHLAARYVTDRQFPDKAIDLIDEACSTNKFQQAGCEPQKNSTVGPDDVARVVSRWTGIPVSALDQDEKHKLIHLADRLHERVVGQDEAVNLVAQALLRSRVGLRHSGKPIGSFLFLGSTGVGKTELAKALAEQLFGSEKMLVRFDMSEYVGAGSALRLIGAPPSYIGHEDGGQLTEKVRRRPYSVILFDEVEKADPSVQKFFKPEFLNRLSELVIFQPLLINNLRQIVKIQMNSVVAIAVEKGISVLTSEAALGVILSESYNPMYGARPIRRWIEKNVMTMLCEMLVKEEAMEGSTILIDATDNKKSLKYEVSGQEPSRR</sequence>
<dbReference type="Pfam" id="PF10431">
    <property type="entry name" value="ClpB_D2-small"/>
    <property type="match status" value="1"/>
</dbReference>
<feature type="domain" description="AAA+ ATPase" evidence="3">
    <location>
        <begin position="132"/>
        <end position="276"/>
    </location>
</feature>
<evidence type="ECO:0000256" key="1">
    <source>
        <dbReference type="ARBA" id="ARBA00022741"/>
    </source>
</evidence>
<dbReference type="SUPFAM" id="SSF52540">
    <property type="entry name" value="P-loop containing nucleoside triphosphate hydrolases"/>
    <property type="match status" value="2"/>
</dbReference>
<dbReference type="PRINTS" id="PR00300">
    <property type="entry name" value="CLPPROTEASEA"/>
</dbReference>
<protein>
    <submittedName>
        <fullName evidence="5">Uncharacterized protein</fullName>
    </submittedName>
</protein>
<dbReference type="GO" id="GO:0005737">
    <property type="term" value="C:cytoplasm"/>
    <property type="evidence" value="ECO:0007669"/>
    <property type="project" value="TreeGrafter"/>
</dbReference>
<keyword evidence="6" id="KW-1185">Reference proteome</keyword>
<dbReference type="GO" id="GO:0016887">
    <property type="term" value="F:ATP hydrolysis activity"/>
    <property type="evidence" value="ECO:0007669"/>
    <property type="project" value="InterPro"/>
</dbReference>
<dbReference type="InterPro" id="IPR019489">
    <property type="entry name" value="Clp_ATPase_C"/>
</dbReference>
<dbReference type="SMART" id="SM00382">
    <property type="entry name" value="AAA"/>
    <property type="match status" value="2"/>
</dbReference>
<dbReference type="CDD" id="cd19499">
    <property type="entry name" value="RecA-like_ClpB_Hsp104-like"/>
    <property type="match status" value="1"/>
</dbReference>
<comment type="caution">
    <text evidence="5">The sequence shown here is derived from an EMBL/GenBank/DDBJ whole genome shotgun (WGS) entry which is preliminary data.</text>
</comment>
<dbReference type="InterPro" id="IPR003593">
    <property type="entry name" value="AAA+_ATPase"/>
</dbReference>
<dbReference type="GO" id="GO:0034605">
    <property type="term" value="P:cellular response to heat"/>
    <property type="evidence" value="ECO:0007669"/>
    <property type="project" value="TreeGrafter"/>
</dbReference>
<evidence type="ECO:0000313" key="5">
    <source>
        <dbReference type="EMBL" id="KAK1614869.1"/>
    </source>
</evidence>
<dbReference type="AlphaFoldDB" id="A0AAD8VPZ3"/>
<dbReference type="InterPro" id="IPR003959">
    <property type="entry name" value="ATPase_AAA_core"/>
</dbReference>
<accession>A0AAD8VPZ3</accession>
<dbReference type="InterPro" id="IPR027417">
    <property type="entry name" value="P-loop_NTPase"/>
</dbReference>
<dbReference type="Gene3D" id="1.10.8.60">
    <property type="match status" value="2"/>
</dbReference>
<evidence type="ECO:0000256" key="2">
    <source>
        <dbReference type="ARBA" id="ARBA00022840"/>
    </source>
</evidence>
<dbReference type="CDD" id="cd00009">
    <property type="entry name" value="AAA"/>
    <property type="match status" value="1"/>
</dbReference>
<keyword evidence="2" id="KW-0067">ATP-binding</keyword>
<dbReference type="SMART" id="SM01086">
    <property type="entry name" value="ClpB_D2-small"/>
    <property type="match status" value="1"/>
</dbReference>
<feature type="domain" description="AAA+ ATPase" evidence="3">
    <location>
        <begin position="415"/>
        <end position="565"/>
    </location>
</feature>
<dbReference type="Pfam" id="PF07724">
    <property type="entry name" value="AAA_2"/>
    <property type="match status" value="1"/>
</dbReference>
<dbReference type="GO" id="GO:0005524">
    <property type="term" value="F:ATP binding"/>
    <property type="evidence" value="ECO:0007669"/>
    <property type="project" value="UniProtKB-KW"/>
</dbReference>
<evidence type="ECO:0000259" key="3">
    <source>
        <dbReference type="SMART" id="SM00382"/>
    </source>
</evidence>
<name>A0AAD8VPZ3_LOLMU</name>
<dbReference type="InterPro" id="IPR001270">
    <property type="entry name" value="ClpA/B"/>
</dbReference>
<keyword evidence="1" id="KW-0547">Nucleotide-binding</keyword>
<dbReference type="EMBL" id="JAUUTY010000006">
    <property type="protein sequence ID" value="KAK1614869.1"/>
    <property type="molecule type" value="Genomic_DNA"/>
</dbReference>
<proteinExistence type="predicted"/>
<dbReference type="PANTHER" id="PTHR11638">
    <property type="entry name" value="ATP-DEPENDENT CLP PROTEASE"/>
    <property type="match status" value="1"/>
</dbReference>
<dbReference type="Pfam" id="PF17871">
    <property type="entry name" value="AAA_lid_9"/>
    <property type="match status" value="1"/>
</dbReference>
<evidence type="ECO:0000259" key="4">
    <source>
        <dbReference type="SMART" id="SM01086"/>
    </source>
</evidence>
<dbReference type="PANTHER" id="PTHR11638:SF174">
    <property type="entry name" value="AAA+ ATPASE DOMAIN-CONTAINING PROTEIN"/>
    <property type="match status" value="1"/>
</dbReference>
<organism evidence="5 6">
    <name type="scientific">Lolium multiflorum</name>
    <name type="common">Italian ryegrass</name>
    <name type="synonym">Lolium perenne subsp. multiflorum</name>
    <dbReference type="NCBI Taxonomy" id="4521"/>
    <lineage>
        <taxon>Eukaryota</taxon>
        <taxon>Viridiplantae</taxon>
        <taxon>Streptophyta</taxon>
        <taxon>Embryophyta</taxon>
        <taxon>Tracheophyta</taxon>
        <taxon>Spermatophyta</taxon>
        <taxon>Magnoliopsida</taxon>
        <taxon>Liliopsida</taxon>
        <taxon>Poales</taxon>
        <taxon>Poaceae</taxon>
        <taxon>BOP clade</taxon>
        <taxon>Pooideae</taxon>
        <taxon>Poodae</taxon>
        <taxon>Poeae</taxon>
        <taxon>Poeae Chloroplast Group 2 (Poeae type)</taxon>
        <taxon>Loliodinae</taxon>
        <taxon>Loliinae</taxon>
        <taxon>Lolium</taxon>
    </lineage>
</organism>
<dbReference type="InterPro" id="IPR041546">
    <property type="entry name" value="ClpA/ClpB_AAA_lid"/>
</dbReference>
<dbReference type="InterPro" id="IPR050130">
    <property type="entry name" value="ClpA_ClpB"/>
</dbReference>
<evidence type="ECO:0000313" key="6">
    <source>
        <dbReference type="Proteomes" id="UP001231189"/>
    </source>
</evidence>
<reference evidence="5" key="1">
    <citation type="submission" date="2023-07" db="EMBL/GenBank/DDBJ databases">
        <title>A chromosome-level genome assembly of Lolium multiflorum.</title>
        <authorList>
            <person name="Chen Y."/>
            <person name="Copetti D."/>
            <person name="Kolliker R."/>
            <person name="Studer B."/>
        </authorList>
    </citation>
    <scope>NUCLEOTIDE SEQUENCE</scope>
    <source>
        <strain evidence="5">02402/16</strain>
        <tissue evidence="5">Leaf</tissue>
    </source>
</reference>
<dbReference type="Gene3D" id="3.40.50.300">
    <property type="entry name" value="P-loop containing nucleotide triphosphate hydrolases"/>
    <property type="match status" value="2"/>
</dbReference>
<dbReference type="Proteomes" id="UP001231189">
    <property type="component" value="Unassembled WGS sequence"/>
</dbReference>
<feature type="domain" description="Clp ATPase C-terminal" evidence="4">
    <location>
        <begin position="525"/>
        <end position="614"/>
    </location>
</feature>